<feature type="compositionally biased region" description="Basic and acidic residues" evidence="1">
    <location>
        <begin position="18"/>
        <end position="43"/>
    </location>
</feature>
<evidence type="ECO:0008006" key="4">
    <source>
        <dbReference type="Google" id="ProtNLM"/>
    </source>
</evidence>
<gene>
    <name evidence="2" type="ORF">GCM10011316_06260</name>
</gene>
<keyword evidence="3" id="KW-1185">Reference proteome</keyword>
<feature type="region of interest" description="Disordered" evidence="1">
    <location>
        <begin position="1"/>
        <end position="43"/>
    </location>
</feature>
<name>A0A916WWV7_9HYPH</name>
<evidence type="ECO:0000256" key="1">
    <source>
        <dbReference type="SAM" id="MobiDB-lite"/>
    </source>
</evidence>
<reference evidence="2" key="2">
    <citation type="submission" date="2020-09" db="EMBL/GenBank/DDBJ databases">
        <authorList>
            <person name="Sun Q."/>
            <person name="Zhou Y."/>
        </authorList>
    </citation>
    <scope>NUCLEOTIDE SEQUENCE</scope>
    <source>
        <strain evidence="2">CGMCC 1.12426</strain>
    </source>
</reference>
<evidence type="ECO:0000313" key="2">
    <source>
        <dbReference type="EMBL" id="GGB36885.1"/>
    </source>
</evidence>
<accession>A0A916WWV7</accession>
<comment type="caution">
    <text evidence="2">The sequence shown here is derived from an EMBL/GenBank/DDBJ whole genome shotgun (WGS) entry which is preliminary data.</text>
</comment>
<dbReference type="Pfam" id="PF13770">
    <property type="entry name" value="DUF4169"/>
    <property type="match status" value="1"/>
</dbReference>
<proteinExistence type="predicted"/>
<sequence>MNGEVVNLRQARKRKKREDKDRQAAENRRIFGQTKAEKAAARFEGEKRLRSLDGHRLSSCELTPSDGDDPGN</sequence>
<reference evidence="2" key="1">
    <citation type="journal article" date="2014" name="Int. J. Syst. Evol. Microbiol.">
        <title>Complete genome sequence of Corynebacterium casei LMG S-19264T (=DSM 44701T), isolated from a smear-ripened cheese.</title>
        <authorList>
            <consortium name="US DOE Joint Genome Institute (JGI-PGF)"/>
            <person name="Walter F."/>
            <person name="Albersmeier A."/>
            <person name="Kalinowski J."/>
            <person name="Ruckert C."/>
        </authorList>
    </citation>
    <scope>NUCLEOTIDE SEQUENCE</scope>
    <source>
        <strain evidence="2">CGMCC 1.12426</strain>
    </source>
</reference>
<dbReference type="RefSeq" id="WP_150494341.1">
    <property type="nucleotide sequence ID" value="NZ_BMFA01000001.1"/>
</dbReference>
<protein>
    <recommendedName>
        <fullName evidence="4">DUF4169 family protein</fullName>
    </recommendedName>
</protein>
<dbReference type="Proteomes" id="UP000605148">
    <property type="component" value="Unassembled WGS sequence"/>
</dbReference>
<dbReference type="AlphaFoldDB" id="A0A916WWV7"/>
<dbReference type="InterPro" id="IPR025227">
    <property type="entry name" value="DUF4169"/>
</dbReference>
<evidence type="ECO:0000313" key="3">
    <source>
        <dbReference type="Proteomes" id="UP000605148"/>
    </source>
</evidence>
<dbReference type="OrthoDB" id="7173889at2"/>
<organism evidence="2 3">
    <name type="scientific">Roseibium aquae</name>
    <dbReference type="NCBI Taxonomy" id="1323746"/>
    <lineage>
        <taxon>Bacteria</taxon>
        <taxon>Pseudomonadati</taxon>
        <taxon>Pseudomonadota</taxon>
        <taxon>Alphaproteobacteria</taxon>
        <taxon>Hyphomicrobiales</taxon>
        <taxon>Stappiaceae</taxon>
        <taxon>Roseibium</taxon>
    </lineage>
</organism>
<dbReference type="EMBL" id="BMFA01000001">
    <property type="protein sequence ID" value="GGB36885.1"/>
    <property type="molecule type" value="Genomic_DNA"/>
</dbReference>